<keyword evidence="1" id="KW-1133">Transmembrane helix</keyword>
<name>A0ABT0YDF4_9ACTN</name>
<evidence type="ECO:0000259" key="2">
    <source>
        <dbReference type="Pfam" id="PF11181"/>
    </source>
</evidence>
<gene>
    <name evidence="3" type="ORF">LXN57_40355</name>
</gene>
<dbReference type="RefSeq" id="WP_251803589.1">
    <property type="nucleotide sequence ID" value="NZ_JAMQOL010000066.1"/>
</dbReference>
<accession>A0ABT0YDF4</accession>
<evidence type="ECO:0000313" key="4">
    <source>
        <dbReference type="Proteomes" id="UP001523216"/>
    </source>
</evidence>
<feature type="domain" description="General stress protein 17M-like" evidence="2">
    <location>
        <begin position="23"/>
        <end position="100"/>
    </location>
</feature>
<keyword evidence="4" id="KW-1185">Reference proteome</keyword>
<sequence>MSDNAGTDVTRTGSIHLGVAQRTIGTYDDYPSACRAVERLRDGDFSVEQTTIMAAGLHTVDREQGQVSTPDVTRRGAVSGMLIGAAVGYMLGLFDLTETSLALPWLIVNAAILGAVLGAAVALLGYVITQGRRSFVANQPVRADRYHIVVDADFADRAVRLLRDAKATQATSDTTISARRSPA</sequence>
<evidence type="ECO:0000313" key="3">
    <source>
        <dbReference type="EMBL" id="MCM4083820.1"/>
    </source>
</evidence>
<dbReference type="Proteomes" id="UP001523216">
    <property type="component" value="Unassembled WGS sequence"/>
</dbReference>
<comment type="caution">
    <text evidence="3">The sequence shown here is derived from an EMBL/GenBank/DDBJ whole genome shotgun (WGS) entry which is preliminary data.</text>
</comment>
<keyword evidence="1" id="KW-0812">Transmembrane</keyword>
<proteinExistence type="predicted"/>
<feature type="transmembrane region" description="Helical" evidence="1">
    <location>
        <begin position="106"/>
        <end position="128"/>
    </location>
</feature>
<reference evidence="3 4" key="1">
    <citation type="submission" date="2022-06" db="EMBL/GenBank/DDBJ databases">
        <title>Actinoplanes abujensis sp. nov., isolated from Nigerian arid soil.</title>
        <authorList>
            <person name="Ding P."/>
        </authorList>
    </citation>
    <scope>NUCLEOTIDE SEQUENCE [LARGE SCALE GENOMIC DNA]</scope>
    <source>
        <strain evidence="4">TRM88002</strain>
    </source>
</reference>
<keyword evidence="1" id="KW-0472">Membrane</keyword>
<feature type="transmembrane region" description="Helical" evidence="1">
    <location>
        <begin position="76"/>
        <end position="94"/>
    </location>
</feature>
<dbReference type="Pfam" id="PF11181">
    <property type="entry name" value="YflT"/>
    <property type="match status" value="1"/>
</dbReference>
<evidence type="ECO:0000256" key="1">
    <source>
        <dbReference type="SAM" id="Phobius"/>
    </source>
</evidence>
<protein>
    <recommendedName>
        <fullName evidence="2">General stress protein 17M-like domain-containing protein</fullName>
    </recommendedName>
</protein>
<dbReference type="InterPro" id="IPR025889">
    <property type="entry name" value="GSP17M-like_dom"/>
</dbReference>
<dbReference type="EMBL" id="JAMQOL010000066">
    <property type="protein sequence ID" value="MCM4083820.1"/>
    <property type="molecule type" value="Genomic_DNA"/>
</dbReference>
<organism evidence="3 4">
    <name type="scientific">Paractinoplanes hotanensis</name>
    <dbReference type="NCBI Taxonomy" id="2906497"/>
    <lineage>
        <taxon>Bacteria</taxon>
        <taxon>Bacillati</taxon>
        <taxon>Actinomycetota</taxon>
        <taxon>Actinomycetes</taxon>
        <taxon>Micromonosporales</taxon>
        <taxon>Micromonosporaceae</taxon>
        <taxon>Paractinoplanes</taxon>
    </lineage>
</organism>